<proteinExistence type="predicted"/>
<dbReference type="PROSITE" id="PS51257">
    <property type="entry name" value="PROKAR_LIPOPROTEIN"/>
    <property type="match status" value="1"/>
</dbReference>
<dbReference type="AlphaFoldDB" id="A0A6A7ZR10"/>
<keyword evidence="2" id="KW-0648">Protein biosynthesis</keyword>
<comment type="caution">
    <text evidence="2">The sequence shown here is derived from an EMBL/GenBank/DDBJ whole genome shotgun (WGS) entry which is preliminary data.</text>
</comment>
<dbReference type="GO" id="GO:0003743">
    <property type="term" value="F:translation initiation factor activity"/>
    <property type="evidence" value="ECO:0007669"/>
    <property type="project" value="UniProtKB-KW"/>
</dbReference>
<sequence length="151" mass="15676">MNLRIFSALTVMIAVSGCGSITRGTTENVTITSSPSDASISTSIGKYCPRSPCTIEVNRRTEFTAYAEKDGYKKGSIEIKTKVVGAGAAGFAGNVLIGGVIGMGVDAATGAALDHYPNPAHIELVPLGKRAPDKAAKPKRRKHTSTAKPSV</sequence>
<dbReference type="RefSeq" id="WP_127540946.1">
    <property type="nucleotide sequence ID" value="NZ_JAMZBY010000015.1"/>
</dbReference>
<organism evidence="2">
    <name type="scientific">Rhizobium meliloti</name>
    <name type="common">Ensifer meliloti</name>
    <name type="synonym">Sinorhizobium meliloti</name>
    <dbReference type="NCBI Taxonomy" id="382"/>
    <lineage>
        <taxon>Bacteria</taxon>
        <taxon>Pseudomonadati</taxon>
        <taxon>Pseudomonadota</taxon>
        <taxon>Alphaproteobacteria</taxon>
        <taxon>Hyphomicrobiales</taxon>
        <taxon>Rhizobiaceae</taxon>
        <taxon>Sinorhizobium/Ensifer group</taxon>
        <taxon>Sinorhizobium</taxon>
    </lineage>
</organism>
<accession>A0A6A7ZR10</accession>
<dbReference type="EMBL" id="WISP01000074">
    <property type="protein sequence ID" value="MQW04132.1"/>
    <property type="molecule type" value="Genomic_DNA"/>
</dbReference>
<protein>
    <submittedName>
        <fullName evidence="2">Translation initiation factor 2</fullName>
    </submittedName>
</protein>
<reference evidence="2" key="1">
    <citation type="journal article" date="2013" name="Genome Biol.">
        <title>Comparative genomics of the core and accessory genomes of 48 Sinorhizobium strains comprising five genospecies.</title>
        <authorList>
            <person name="Sugawara M."/>
            <person name="Epstein B."/>
            <person name="Badgley B.D."/>
            <person name="Unno T."/>
            <person name="Xu L."/>
            <person name="Reese J."/>
            <person name="Gyaneshwar P."/>
            <person name="Denny R."/>
            <person name="Mudge J."/>
            <person name="Bharti A.K."/>
            <person name="Farmer A.D."/>
            <person name="May G.D."/>
            <person name="Woodward J.E."/>
            <person name="Medigue C."/>
            <person name="Vallenet D."/>
            <person name="Lajus A."/>
            <person name="Rouy Z."/>
            <person name="Martinez-Vaz B."/>
            <person name="Tiffin P."/>
            <person name="Young N.D."/>
            <person name="Sadowsky M.J."/>
        </authorList>
    </citation>
    <scope>NUCLEOTIDE SEQUENCE</scope>
    <source>
        <strain evidence="2">M30</strain>
    </source>
</reference>
<evidence type="ECO:0000313" key="2">
    <source>
        <dbReference type="EMBL" id="MQW04132.1"/>
    </source>
</evidence>
<feature type="region of interest" description="Disordered" evidence="1">
    <location>
        <begin position="129"/>
        <end position="151"/>
    </location>
</feature>
<evidence type="ECO:0000256" key="1">
    <source>
        <dbReference type="SAM" id="MobiDB-lite"/>
    </source>
</evidence>
<keyword evidence="2" id="KW-0396">Initiation factor</keyword>
<gene>
    <name evidence="2" type="ORF">GHK45_10065</name>
</gene>
<name>A0A6A7ZR10_RHIML</name>